<evidence type="ECO:0000313" key="12">
    <source>
        <dbReference type="EMBL" id="PJB57673.1"/>
    </source>
</evidence>
<evidence type="ECO:0000256" key="10">
    <source>
        <dbReference type="SAM" id="Coils"/>
    </source>
</evidence>
<evidence type="ECO:0000313" key="13">
    <source>
        <dbReference type="Proteomes" id="UP000228560"/>
    </source>
</evidence>
<feature type="domain" description="Tr-type G" evidence="11">
    <location>
        <begin position="143"/>
        <end position="312"/>
    </location>
</feature>
<keyword evidence="4 8" id="KW-0547">Nucleotide-binding</keyword>
<dbReference type="NCBIfam" id="TIGR00487">
    <property type="entry name" value="IF-2"/>
    <property type="match status" value="1"/>
</dbReference>
<feature type="binding site" evidence="8">
    <location>
        <begin position="252"/>
        <end position="255"/>
    </location>
    <ligand>
        <name>GTP</name>
        <dbReference type="ChEBI" id="CHEBI:37565"/>
    </ligand>
</feature>
<dbReference type="Pfam" id="PF00009">
    <property type="entry name" value="GTP_EFTU"/>
    <property type="match status" value="1"/>
</dbReference>
<dbReference type="InterPro" id="IPR006847">
    <property type="entry name" value="IF2_N"/>
</dbReference>
<dbReference type="GO" id="GO:0005829">
    <property type="term" value="C:cytosol"/>
    <property type="evidence" value="ECO:0007669"/>
    <property type="project" value="TreeGrafter"/>
</dbReference>
<protein>
    <recommendedName>
        <fullName evidence="2 8">Translation initiation factor IF-2</fullName>
    </recommendedName>
</protein>
<keyword evidence="8" id="KW-0963">Cytoplasm</keyword>
<organism evidence="12 13">
    <name type="scientific">Candidatus Infernicultor aquiphilus</name>
    <dbReference type="NCBI Taxonomy" id="1805029"/>
    <lineage>
        <taxon>Bacteria</taxon>
        <taxon>Pseudomonadati</taxon>
        <taxon>Atribacterota</taxon>
        <taxon>Candidatus Phoenicimicrobiia</taxon>
        <taxon>Candidatus Pheonicimicrobiales</taxon>
        <taxon>Candidatus Phoenicimicrobiaceae</taxon>
        <taxon>Candidatus Infernicultor</taxon>
    </lineage>
</organism>
<keyword evidence="3 8" id="KW-0396">Initiation factor</keyword>
<dbReference type="Pfam" id="PF22042">
    <property type="entry name" value="EF-G_D2"/>
    <property type="match status" value="1"/>
</dbReference>
<evidence type="ECO:0000256" key="6">
    <source>
        <dbReference type="ARBA" id="ARBA00023134"/>
    </source>
</evidence>
<evidence type="ECO:0000256" key="7">
    <source>
        <dbReference type="ARBA" id="ARBA00025162"/>
    </source>
</evidence>
<dbReference type="InterPro" id="IPR036925">
    <property type="entry name" value="TIF_IF2_dom3_sf"/>
</dbReference>
<feature type="coiled-coil region" evidence="10">
    <location>
        <begin position="448"/>
        <end position="475"/>
    </location>
</feature>
<dbReference type="PROSITE" id="PS51722">
    <property type="entry name" value="G_TR_2"/>
    <property type="match status" value="1"/>
</dbReference>
<dbReference type="NCBIfam" id="TIGR00231">
    <property type="entry name" value="small_GTP"/>
    <property type="match status" value="1"/>
</dbReference>
<feature type="binding site" evidence="8">
    <location>
        <begin position="152"/>
        <end position="159"/>
    </location>
    <ligand>
        <name>GTP</name>
        <dbReference type="ChEBI" id="CHEBI:37565"/>
    </ligand>
</feature>
<dbReference type="AlphaFoldDB" id="A0A2M8CF29"/>
<evidence type="ECO:0000256" key="5">
    <source>
        <dbReference type="ARBA" id="ARBA00022917"/>
    </source>
</evidence>
<dbReference type="InterPro" id="IPR000178">
    <property type="entry name" value="TF_IF2_bacterial-like"/>
</dbReference>
<dbReference type="InterPro" id="IPR023115">
    <property type="entry name" value="TIF_IF2_dom3"/>
</dbReference>
<dbReference type="Proteomes" id="UP000228560">
    <property type="component" value="Unassembled WGS sequence"/>
</dbReference>
<comment type="similarity">
    <text evidence="1 8 9">Belongs to the TRAFAC class translation factor GTPase superfamily. Classic translation factor GTPase family. IF-2 subfamily.</text>
</comment>
<dbReference type="InterPro" id="IPR009000">
    <property type="entry name" value="Transl_B-barrel_sf"/>
</dbReference>
<evidence type="ECO:0000256" key="4">
    <source>
        <dbReference type="ARBA" id="ARBA00022741"/>
    </source>
</evidence>
<evidence type="ECO:0000259" key="11">
    <source>
        <dbReference type="PROSITE" id="PS51722"/>
    </source>
</evidence>
<dbReference type="GO" id="GO:0003743">
    <property type="term" value="F:translation initiation factor activity"/>
    <property type="evidence" value="ECO:0007669"/>
    <property type="project" value="UniProtKB-UniRule"/>
</dbReference>
<dbReference type="FunFam" id="2.40.30.10:FF:000008">
    <property type="entry name" value="Translation initiation factor IF-2"/>
    <property type="match status" value="1"/>
</dbReference>
<keyword evidence="5 8" id="KW-0648">Protein biosynthesis</keyword>
<evidence type="ECO:0000256" key="3">
    <source>
        <dbReference type="ARBA" id="ARBA00022540"/>
    </source>
</evidence>
<dbReference type="PANTHER" id="PTHR43381">
    <property type="entry name" value="TRANSLATION INITIATION FACTOR IF-2-RELATED"/>
    <property type="match status" value="1"/>
</dbReference>
<dbReference type="GO" id="GO:0005525">
    <property type="term" value="F:GTP binding"/>
    <property type="evidence" value="ECO:0007669"/>
    <property type="project" value="UniProtKB-KW"/>
</dbReference>
<dbReference type="PANTHER" id="PTHR43381:SF5">
    <property type="entry name" value="TR-TYPE G DOMAIN-CONTAINING PROTEIN"/>
    <property type="match status" value="1"/>
</dbReference>
<reference evidence="12 13" key="1">
    <citation type="submission" date="2017-09" db="EMBL/GenBank/DDBJ databases">
        <title>Depth-based differentiation of microbial function through sediment-hosted aquifers and enrichment of novel symbionts in the deep terrestrial subsurface.</title>
        <authorList>
            <person name="Probst A.J."/>
            <person name="Ladd B."/>
            <person name="Jarett J.K."/>
            <person name="Geller-Mcgrath D.E."/>
            <person name="Sieber C.M."/>
            <person name="Emerson J.B."/>
            <person name="Anantharaman K."/>
            <person name="Thomas B.C."/>
            <person name="Malmstrom R."/>
            <person name="Stieglmeier M."/>
            <person name="Klingl A."/>
            <person name="Woyke T."/>
            <person name="Ryan C.M."/>
            <person name="Banfield J.F."/>
        </authorList>
    </citation>
    <scope>NUCLEOTIDE SEQUENCE [LARGE SCALE GENOMIC DNA]</scope>
    <source>
        <strain evidence="12">CG_4_9_14_3_um_filter_33_16</strain>
    </source>
</reference>
<dbReference type="SUPFAM" id="SSF50447">
    <property type="entry name" value="Translation proteins"/>
    <property type="match status" value="2"/>
</dbReference>
<dbReference type="InterPro" id="IPR015760">
    <property type="entry name" value="TIF_IF2"/>
</dbReference>
<dbReference type="InterPro" id="IPR000795">
    <property type="entry name" value="T_Tr_GTP-bd_dom"/>
</dbReference>
<dbReference type="GO" id="GO:0003924">
    <property type="term" value="F:GTPase activity"/>
    <property type="evidence" value="ECO:0007669"/>
    <property type="project" value="UniProtKB-UniRule"/>
</dbReference>
<dbReference type="EMBL" id="PFTV01000040">
    <property type="protein sequence ID" value="PJB57673.1"/>
    <property type="molecule type" value="Genomic_DNA"/>
</dbReference>
<dbReference type="Pfam" id="PF11987">
    <property type="entry name" value="IF-2"/>
    <property type="match status" value="1"/>
</dbReference>
<proteinExistence type="inferred from homology"/>
<keyword evidence="6 8" id="KW-0342">GTP-binding</keyword>
<comment type="function">
    <text evidence="7 8 9">One of the essential components for the initiation of protein synthesis. Protects formylmethionyl-tRNA from spontaneous hydrolysis and promotes its binding to the 30S ribosomal subunits. Also involved in the hydrolysis of GTP during the formation of the 70S ribosomal complex.</text>
</comment>
<comment type="caution">
    <text evidence="12">The sequence shown here is derived from an EMBL/GenBank/DDBJ whole genome shotgun (WGS) entry which is preliminary data.</text>
</comment>
<accession>A0A2M8CF29</accession>
<dbReference type="InterPro" id="IPR005225">
    <property type="entry name" value="Small_GTP-bd"/>
</dbReference>
<dbReference type="Pfam" id="PF04760">
    <property type="entry name" value="IF2_N"/>
    <property type="match status" value="1"/>
</dbReference>
<dbReference type="FunFam" id="3.40.50.10050:FF:000001">
    <property type="entry name" value="Translation initiation factor IF-2"/>
    <property type="match status" value="1"/>
</dbReference>
<dbReference type="Gene3D" id="2.40.30.10">
    <property type="entry name" value="Translation factors"/>
    <property type="match status" value="2"/>
</dbReference>
<comment type="subcellular location">
    <subcellularLocation>
        <location evidence="8">Cytoplasm</location>
    </subcellularLocation>
</comment>
<dbReference type="HAMAP" id="MF_00100_B">
    <property type="entry name" value="IF_2_B"/>
    <property type="match status" value="1"/>
</dbReference>
<evidence type="ECO:0000256" key="9">
    <source>
        <dbReference type="RuleBase" id="RU000644"/>
    </source>
</evidence>
<dbReference type="SUPFAM" id="SSF52156">
    <property type="entry name" value="Initiation factor IF2/eIF5b, domain 3"/>
    <property type="match status" value="1"/>
</dbReference>
<gene>
    <name evidence="8" type="primary">infB</name>
    <name evidence="12" type="ORF">CO097_01655</name>
</gene>
<dbReference type="CDD" id="cd01887">
    <property type="entry name" value="IF2_eIF5B"/>
    <property type="match status" value="1"/>
</dbReference>
<evidence type="ECO:0000256" key="1">
    <source>
        <dbReference type="ARBA" id="ARBA00007733"/>
    </source>
</evidence>
<dbReference type="Gene3D" id="3.40.50.10050">
    <property type="entry name" value="Translation initiation factor IF- 2, domain 3"/>
    <property type="match status" value="1"/>
</dbReference>
<name>A0A2M8CF29_9BACT</name>
<feature type="binding site" evidence="8">
    <location>
        <begin position="198"/>
        <end position="202"/>
    </location>
    <ligand>
        <name>GTP</name>
        <dbReference type="ChEBI" id="CHEBI:37565"/>
    </ligand>
</feature>
<dbReference type="InterPro" id="IPR053905">
    <property type="entry name" value="EF-G-like_DII"/>
</dbReference>
<dbReference type="InterPro" id="IPR044145">
    <property type="entry name" value="IF2_II"/>
</dbReference>
<dbReference type="CDD" id="cd03702">
    <property type="entry name" value="IF2_mtIF2_II"/>
    <property type="match status" value="1"/>
</dbReference>
<dbReference type="Gene3D" id="3.40.50.300">
    <property type="entry name" value="P-loop containing nucleotide triphosphate hydrolases"/>
    <property type="match status" value="1"/>
</dbReference>
<evidence type="ECO:0000256" key="2">
    <source>
        <dbReference type="ARBA" id="ARBA00020675"/>
    </source>
</evidence>
<dbReference type="SUPFAM" id="SSF52540">
    <property type="entry name" value="P-loop containing nucleoside triphosphate hydrolases"/>
    <property type="match status" value="1"/>
</dbReference>
<dbReference type="FunFam" id="3.40.50.300:FF:000019">
    <property type="entry name" value="Translation initiation factor IF-2"/>
    <property type="match status" value="1"/>
</dbReference>
<keyword evidence="10" id="KW-0175">Coiled coil</keyword>
<evidence type="ECO:0000256" key="8">
    <source>
        <dbReference type="HAMAP-Rule" id="MF_00100"/>
    </source>
</evidence>
<dbReference type="Gene3D" id="1.10.10.2480">
    <property type="match status" value="1"/>
</dbReference>
<dbReference type="CDD" id="cd03692">
    <property type="entry name" value="mtIF2_IVc"/>
    <property type="match status" value="1"/>
</dbReference>
<dbReference type="FunFam" id="2.40.30.10:FF:000054">
    <property type="entry name" value="Translation initiation factor IF-2"/>
    <property type="match status" value="1"/>
</dbReference>
<sequence length="647" mass="72479">MRVYELAEDLKIPTKELIWFLNKEGIKVKNHMSTLDKDTVELIKEVITMDKKKKGTENKPPLKVLEINKLPNLKELSSQIKISLSEILQKIMQFGTITSIDKEIPVNILQHLVKEYGYKIKFSVKIKNSINFQKKDEIVKSISKPPIITIIGHVDHGKTTLLDSIRKTNVTKEEVGGITQRIGAYQIKIDNKKIVFIDTPGHEAFTTMRARGVKATDIAVLVVAADDGVMPQTIEAINHAKAANVPIIVAINKIDKSNTNIEKLKKDLSKYGLVSEEWGGDTLMVEISALQNKGIKKLLEAISLQAEMLELKANPNTPAKGIILETKLDKKRGIIGSVLVQDGSLKVGNYFITGLSYGKIRSLTNDKGKNIKEAGPSSPVEVVGFYKMPQAGDYFQVVPDDKLAKIIINEREDEERNKIIEKSSKVSLDNLFLEIKEGNLDKLKLILKTDFQGSLDALQEAIKKLKIENETVKIDIIHAGVGNITETDVMLASASDAIIIGFNIRPDLNIQKIAKSEKVDIRLYKIIYDLIDEIKAALKGYLKPKIEEYVCGQAEIREIYKIPKVGTIAGSYVLNGKISKNDNIRVIRDGKLIYEGKTASLKRFKEDAREVNAGFECGIGIEKFNDIKLKDILEFYTFREINDKKIN</sequence>
<feature type="region of interest" description="G-domain" evidence="8">
    <location>
        <begin position="146"/>
        <end position="294"/>
    </location>
</feature>
<dbReference type="InterPro" id="IPR027417">
    <property type="entry name" value="P-loop_NTPase"/>
</dbReference>